<dbReference type="SUPFAM" id="SSF48403">
    <property type="entry name" value="Ankyrin repeat"/>
    <property type="match status" value="1"/>
</dbReference>
<dbReference type="InterPro" id="IPR003887">
    <property type="entry name" value="LEM_dom"/>
</dbReference>
<accession>A0AA39EWM3</accession>
<dbReference type="AlphaFoldDB" id="A0AA39EWM3"/>
<feature type="repeat" description="ANK" evidence="1">
    <location>
        <begin position="84"/>
        <end position="116"/>
    </location>
</feature>
<dbReference type="InterPro" id="IPR034998">
    <property type="entry name" value="ANKLE1"/>
</dbReference>
<feature type="domain" description="LEM" evidence="2">
    <location>
        <begin position="703"/>
        <end position="747"/>
    </location>
</feature>
<dbReference type="InterPro" id="IPR011015">
    <property type="entry name" value="LEM/LEM-like_dom_sf"/>
</dbReference>
<dbReference type="InterPro" id="IPR002110">
    <property type="entry name" value="Ankyrin_rpt"/>
</dbReference>
<sequence>MLSTTKTKGVLFLASCLYDGVEDSNINQITTLLKNNNADPNFLLPIHGITPFHLAVGHKCKEFSEKVVKLFLYHGGNPNVKSCDGITPVHVAAAWGRIEVLELLLTNGGNPLCLDDDNQSPFHYALDGNYYDAIDILRKHIINNKQFNDDKGKDEMKVQIKLEKILINHGDVIAEFVPSEFDVTNELSHKTKRNIIFLEKSDNLRKFQQINSKNTEKISGSISTLPNLNTDNITFRRAQKCYAKKNVLSILPSNNSILDFKKKSEASKKISIDKPRNISNTYNIYEKNNESEKISTLLSQQKYLMKNSNEIDSFLLDTSIVSKSPNLKIRKKKINQVTKLNSLHENQIPNCKEKPLTVKNNNLTTNVRRPLNIMTPKTKYMNSTIKLETNRKQYKYTLDENTIQTSGKTLPISDYNISLSMGDIETTSNAINKKKLYKNITRNLDTIMYNENCKNNSNVIKNNSDEFKQSKFDYNNSCNRSKFTKLINNIDTILGFDKVKMTTQQLKNNKLRVQQDIKSQKIDLNVNIKDNDIMMSLESPESSHRSYQYQSKYNSDSNEKLIIWNELDEIYKNKEQTPPTSISILVNDSFTNLNTSKSSSSIEIEADRDLISSCSYSGVNRNPLEYPIRSSIESFISLDEEYAYVDAEKDIAFMERRFCVSSEAIDMNEAMHESAWFNRNDKFSSTPSRISSRSSSEFDRLVDHGEFIVSNASLRHQLIAFGDNPGPITPNTNRVYLKRLYKLKRSNLTNLCLAQLQNEINQKSSRISRALLSTNWMRNLQPYQDLEESVFHEYEKPDNNNKYRGGIARTSFNYLLLDPRITKNLPRNGRDLSLAERWEIFLKAIFYVGKGKNTRPMAHLYESHEIWNGKKHNDKSNEKIQRILNIWHEGKGVVCHQVFLHSMQEEAFIREAAMIDALGTKHLCNCNRGNYYGLAATMSNKTKKDLGKYLLYKTMEILMNDGERQIFPRNIE</sequence>
<dbReference type="Gene3D" id="1.10.720.40">
    <property type="match status" value="1"/>
</dbReference>
<name>A0AA39EWM3_9HYME</name>
<dbReference type="GO" id="GO:0005737">
    <property type="term" value="C:cytoplasm"/>
    <property type="evidence" value="ECO:0007669"/>
    <property type="project" value="TreeGrafter"/>
</dbReference>
<comment type="caution">
    <text evidence="3">The sequence shown here is derived from an EMBL/GenBank/DDBJ whole genome shotgun (WGS) entry which is preliminary data.</text>
</comment>
<keyword evidence="4" id="KW-1185">Reference proteome</keyword>
<evidence type="ECO:0000313" key="3">
    <source>
        <dbReference type="EMBL" id="KAK0158114.1"/>
    </source>
</evidence>
<evidence type="ECO:0000259" key="2">
    <source>
        <dbReference type="PROSITE" id="PS50954"/>
    </source>
</evidence>
<dbReference type="SUPFAM" id="SSF63451">
    <property type="entry name" value="LEM domain"/>
    <property type="match status" value="1"/>
</dbReference>
<dbReference type="PROSITE" id="PS50297">
    <property type="entry name" value="ANK_REP_REGION"/>
    <property type="match status" value="1"/>
</dbReference>
<reference evidence="3" key="1">
    <citation type="journal article" date="2023" name="bioRxiv">
        <title>Scaffold-level genome assemblies of two parasitoid biocontrol wasps reveal the parthenogenesis mechanism and an associated novel virus.</title>
        <authorList>
            <person name="Inwood S."/>
            <person name="Skelly J."/>
            <person name="Guhlin J."/>
            <person name="Harrop T."/>
            <person name="Goldson S."/>
            <person name="Dearden P."/>
        </authorList>
    </citation>
    <scope>NUCLEOTIDE SEQUENCE</scope>
    <source>
        <strain evidence="3">Irish</strain>
        <tissue evidence="3">Whole body</tissue>
    </source>
</reference>
<dbReference type="GO" id="GO:0005654">
    <property type="term" value="C:nucleoplasm"/>
    <property type="evidence" value="ECO:0007669"/>
    <property type="project" value="TreeGrafter"/>
</dbReference>
<dbReference type="PROSITE" id="PS50954">
    <property type="entry name" value="LEM"/>
    <property type="match status" value="1"/>
</dbReference>
<dbReference type="Gene3D" id="1.25.40.20">
    <property type="entry name" value="Ankyrin repeat-containing domain"/>
    <property type="match status" value="1"/>
</dbReference>
<dbReference type="Pfam" id="PF22945">
    <property type="entry name" value="LEM-3_GIY-YIG"/>
    <property type="match status" value="1"/>
</dbReference>
<dbReference type="Pfam" id="PF03020">
    <property type="entry name" value="LEM"/>
    <property type="match status" value="1"/>
</dbReference>
<protein>
    <recommendedName>
        <fullName evidence="2">LEM domain-containing protein</fullName>
    </recommendedName>
</protein>
<feature type="repeat" description="ANK" evidence="1">
    <location>
        <begin position="47"/>
        <end position="83"/>
    </location>
</feature>
<proteinExistence type="predicted"/>
<dbReference type="PANTHER" id="PTHR46427">
    <property type="entry name" value="ANKYRIN REPEAT AND LEM DOMAIN-CONTAINING PROTEIN 1"/>
    <property type="match status" value="1"/>
</dbReference>
<organism evidence="3 4">
    <name type="scientific">Microctonus aethiopoides</name>
    <dbReference type="NCBI Taxonomy" id="144406"/>
    <lineage>
        <taxon>Eukaryota</taxon>
        <taxon>Metazoa</taxon>
        <taxon>Ecdysozoa</taxon>
        <taxon>Arthropoda</taxon>
        <taxon>Hexapoda</taxon>
        <taxon>Insecta</taxon>
        <taxon>Pterygota</taxon>
        <taxon>Neoptera</taxon>
        <taxon>Endopterygota</taxon>
        <taxon>Hymenoptera</taxon>
        <taxon>Apocrita</taxon>
        <taxon>Ichneumonoidea</taxon>
        <taxon>Braconidae</taxon>
        <taxon>Euphorinae</taxon>
        <taxon>Microctonus</taxon>
    </lineage>
</organism>
<dbReference type="GO" id="GO:0004520">
    <property type="term" value="F:DNA endonuclease activity"/>
    <property type="evidence" value="ECO:0007669"/>
    <property type="project" value="TreeGrafter"/>
</dbReference>
<dbReference type="GO" id="GO:0000724">
    <property type="term" value="P:double-strand break repair via homologous recombination"/>
    <property type="evidence" value="ECO:0007669"/>
    <property type="project" value="TreeGrafter"/>
</dbReference>
<dbReference type="PROSITE" id="PS50088">
    <property type="entry name" value="ANK_REPEAT"/>
    <property type="match status" value="2"/>
</dbReference>
<reference evidence="3" key="2">
    <citation type="submission" date="2023-03" db="EMBL/GenBank/DDBJ databases">
        <authorList>
            <person name="Inwood S.N."/>
            <person name="Skelly J.G."/>
            <person name="Guhlin J."/>
            <person name="Harrop T.W.R."/>
            <person name="Goldson S.G."/>
            <person name="Dearden P.K."/>
        </authorList>
    </citation>
    <scope>NUCLEOTIDE SEQUENCE</scope>
    <source>
        <strain evidence="3">Irish</strain>
        <tissue evidence="3">Whole body</tissue>
    </source>
</reference>
<dbReference type="CDD" id="cd12934">
    <property type="entry name" value="LEM"/>
    <property type="match status" value="1"/>
</dbReference>
<keyword evidence="1" id="KW-0040">ANK repeat</keyword>
<dbReference type="EMBL" id="JAQQBS010001424">
    <property type="protein sequence ID" value="KAK0158114.1"/>
    <property type="molecule type" value="Genomic_DNA"/>
</dbReference>
<dbReference type="SMART" id="SM00540">
    <property type="entry name" value="LEM"/>
    <property type="match status" value="1"/>
</dbReference>
<dbReference type="CDD" id="cd10454">
    <property type="entry name" value="GIY-YIG_COG3680_Meta"/>
    <property type="match status" value="1"/>
</dbReference>
<evidence type="ECO:0000256" key="1">
    <source>
        <dbReference type="PROSITE-ProRule" id="PRU00023"/>
    </source>
</evidence>
<dbReference type="Pfam" id="PF12796">
    <property type="entry name" value="Ank_2"/>
    <property type="match status" value="1"/>
</dbReference>
<dbReference type="SMART" id="SM00248">
    <property type="entry name" value="ANK"/>
    <property type="match status" value="3"/>
</dbReference>
<dbReference type="GO" id="GO:0000712">
    <property type="term" value="P:resolution of meiotic recombination intermediates"/>
    <property type="evidence" value="ECO:0007669"/>
    <property type="project" value="TreeGrafter"/>
</dbReference>
<dbReference type="InterPro" id="IPR036770">
    <property type="entry name" value="Ankyrin_rpt-contain_sf"/>
</dbReference>
<evidence type="ECO:0000313" key="4">
    <source>
        <dbReference type="Proteomes" id="UP001168990"/>
    </source>
</evidence>
<gene>
    <name evidence="3" type="ORF">PV328_009159</name>
</gene>
<dbReference type="Proteomes" id="UP001168990">
    <property type="component" value="Unassembled WGS sequence"/>
</dbReference>
<dbReference type="PANTHER" id="PTHR46427:SF1">
    <property type="entry name" value="ANKYRIN REPEAT AND LEM DOMAIN-CONTAINING PROTEIN 1"/>
    <property type="match status" value="1"/>
</dbReference>